<keyword evidence="2" id="KW-0238">DNA-binding</keyword>
<sequence length="466" mass="52963">MNETTATNTKNALSSKMYCVLFPGNVKNEEKAIQCLGGLRTISQIFSQSYKKPVHLSFQPENPYVKKIGGEKKPASGVLFKVRIRKIMNEDKTILKREVIETSAVSYVKNIVKFDALCDFQYLPVCSMGGMPKCILDDIIPPGLNDYTILEKPSPLFILPGAFTRFEKPVGYSYTDKKTYLHKDDDLSLDAGDKDDVHKTRSDRIKPSARCNFNLDEIFPTEPNAFFTKAAGEKSAASPQFKAEYETVKKMFEDRPIWSSSLVKHLTNIKEPSLRMIFPCLAYYLKTGPWRLLWVRYGYDPRKEPNARIYQTLDFRLRHTVLSRDSKTNVSKRKTVTDPSNSEDVLESAVYFEPGTVPPQRQIFYTFCDVHVPEVQEVINKEPPAGYSCHPKWGWLPSYAAEKGRDTIIKYIMQAILGDKQAEMSYEEGEGSSDSISESEDEGLNQTDASVYGEQWTETNEKKSVA</sequence>
<dbReference type="GO" id="GO:0006384">
    <property type="term" value="P:transcription initiation at RNA polymerase III promoter"/>
    <property type="evidence" value="ECO:0007669"/>
    <property type="project" value="InterPro"/>
</dbReference>
<dbReference type="Pfam" id="PF09734">
    <property type="entry name" value="Tau95"/>
    <property type="match status" value="1"/>
</dbReference>
<feature type="domain" description="Transcription factor IIIC subunit 5 HTH" evidence="6">
    <location>
        <begin position="157"/>
        <end position="316"/>
    </location>
</feature>
<proteinExistence type="predicted"/>
<dbReference type="Gene3D" id="3.30.200.160">
    <property type="entry name" value="TFIIIC, subcomplex tauA, subunit Sfc1, barrel domain"/>
    <property type="match status" value="1"/>
</dbReference>
<dbReference type="InterPro" id="IPR041499">
    <property type="entry name" value="Tfc1/Sfc1_N"/>
</dbReference>
<dbReference type="GO" id="GO:0001002">
    <property type="term" value="F:RNA polymerase III type 1 promoter sequence-specific DNA binding"/>
    <property type="evidence" value="ECO:0007669"/>
    <property type="project" value="TreeGrafter"/>
</dbReference>
<feature type="domain" description="Transcription factor IIIC subunit Tfc1/Sfc1 triple barrel" evidence="7">
    <location>
        <begin position="18"/>
        <end position="123"/>
    </location>
</feature>
<dbReference type="PANTHER" id="PTHR13230">
    <property type="entry name" value="GENERAL TRANSCRIPTION FACTOR IIIC, POLYPEPTIDE 5"/>
    <property type="match status" value="1"/>
</dbReference>
<gene>
    <name evidence="8" type="ORF">LSINAPIS_LOCUS12870</name>
</gene>
<evidence type="ECO:0000256" key="4">
    <source>
        <dbReference type="ARBA" id="ARBA00023242"/>
    </source>
</evidence>
<name>A0A5E4QXI0_9NEOP</name>
<comment type="subcellular location">
    <subcellularLocation>
        <location evidence="1">Nucleus</location>
    </subcellularLocation>
</comment>
<evidence type="ECO:0000256" key="1">
    <source>
        <dbReference type="ARBA" id="ARBA00004123"/>
    </source>
</evidence>
<evidence type="ECO:0000313" key="8">
    <source>
        <dbReference type="EMBL" id="VVD02713.1"/>
    </source>
</evidence>
<evidence type="ECO:0000256" key="3">
    <source>
        <dbReference type="ARBA" id="ARBA00023163"/>
    </source>
</evidence>
<dbReference type="InterPro" id="IPR019136">
    <property type="entry name" value="TF_IIIC_su-5_HTH"/>
</dbReference>
<keyword evidence="3" id="KW-0804">Transcription</keyword>
<organism evidence="8 9">
    <name type="scientific">Leptidea sinapis</name>
    <dbReference type="NCBI Taxonomy" id="189913"/>
    <lineage>
        <taxon>Eukaryota</taxon>
        <taxon>Metazoa</taxon>
        <taxon>Ecdysozoa</taxon>
        <taxon>Arthropoda</taxon>
        <taxon>Hexapoda</taxon>
        <taxon>Insecta</taxon>
        <taxon>Pterygota</taxon>
        <taxon>Neoptera</taxon>
        <taxon>Endopterygota</taxon>
        <taxon>Lepidoptera</taxon>
        <taxon>Glossata</taxon>
        <taxon>Ditrysia</taxon>
        <taxon>Papilionoidea</taxon>
        <taxon>Pieridae</taxon>
        <taxon>Dismorphiinae</taxon>
        <taxon>Leptidea</taxon>
    </lineage>
</organism>
<keyword evidence="9" id="KW-1185">Reference proteome</keyword>
<dbReference type="EMBL" id="FZQP02006255">
    <property type="protein sequence ID" value="VVD02713.1"/>
    <property type="molecule type" value="Genomic_DNA"/>
</dbReference>
<evidence type="ECO:0000256" key="5">
    <source>
        <dbReference type="SAM" id="MobiDB-lite"/>
    </source>
</evidence>
<accession>A0A5E4QXI0</accession>
<evidence type="ECO:0000259" key="7">
    <source>
        <dbReference type="Pfam" id="PF17682"/>
    </source>
</evidence>
<feature type="compositionally biased region" description="Acidic residues" evidence="5">
    <location>
        <begin position="425"/>
        <end position="443"/>
    </location>
</feature>
<reference evidence="8 9" key="1">
    <citation type="submission" date="2017-07" db="EMBL/GenBank/DDBJ databases">
        <authorList>
            <person name="Talla V."/>
            <person name="Backstrom N."/>
        </authorList>
    </citation>
    <scope>NUCLEOTIDE SEQUENCE [LARGE SCALE GENOMIC DNA]</scope>
</reference>
<evidence type="ECO:0000313" key="9">
    <source>
        <dbReference type="Proteomes" id="UP000324832"/>
    </source>
</evidence>
<dbReference type="GO" id="GO:0005634">
    <property type="term" value="C:nucleus"/>
    <property type="evidence" value="ECO:0007669"/>
    <property type="project" value="UniProtKB-SubCell"/>
</dbReference>
<dbReference type="InterPro" id="IPR040454">
    <property type="entry name" value="TF_IIIC_Tfc1/Sfc1"/>
</dbReference>
<protein>
    <recommendedName>
        <fullName evidence="10">Transcription factor IIIC subunit 5 HTH domain-containing protein</fullName>
    </recommendedName>
</protein>
<evidence type="ECO:0000259" key="6">
    <source>
        <dbReference type="Pfam" id="PF09734"/>
    </source>
</evidence>
<keyword evidence="4" id="KW-0539">Nucleus</keyword>
<dbReference type="GO" id="GO:0000127">
    <property type="term" value="C:transcription factor TFIIIC complex"/>
    <property type="evidence" value="ECO:0007669"/>
    <property type="project" value="InterPro"/>
</dbReference>
<dbReference type="AlphaFoldDB" id="A0A5E4QXI0"/>
<dbReference type="GO" id="GO:0001003">
    <property type="term" value="F:RNA polymerase III type 2 promoter sequence-specific DNA binding"/>
    <property type="evidence" value="ECO:0007669"/>
    <property type="project" value="TreeGrafter"/>
</dbReference>
<evidence type="ECO:0008006" key="10">
    <source>
        <dbReference type="Google" id="ProtNLM"/>
    </source>
</evidence>
<dbReference type="Pfam" id="PF17682">
    <property type="entry name" value="Tau95_N"/>
    <property type="match status" value="1"/>
</dbReference>
<dbReference type="InterPro" id="IPR042536">
    <property type="entry name" value="TFIIIC_tauA_Sfc1"/>
</dbReference>
<dbReference type="PANTHER" id="PTHR13230:SF5">
    <property type="entry name" value="GENERAL TRANSCRIPTION FACTOR 3C POLYPEPTIDE 5"/>
    <property type="match status" value="1"/>
</dbReference>
<feature type="region of interest" description="Disordered" evidence="5">
    <location>
        <begin position="423"/>
        <end position="466"/>
    </location>
</feature>
<evidence type="ECO:0000256" key="2">
    <source>
        <dbReference type="ARBA" id="ARBA00023125"/>
    </source>
</evidence>
<dbReference type="Proteomes" id="UP000324832">
    <property type="component" value="Unassembled WGS sequence"/>
</dbReference>